<protein>
    <submittedName>
        <fullName evidence="2">Uncharacterized protein</fullName>
    </submittedName>
</protein>
<keyword evidence="1" id="KW-1133">Transmembrane helix</keyword>
<organism evidence="2 3">
    <name type="scientific">Choiromyces venosus 120613-1</name>
    <dbReference type="NCBI Taxonomy" id="1336337"/>
    <lineage>
        <taxon>Eukaryota</taxon>
        <taxon>Fungi</taxon>
        <taxon>Dikarya</taxon>
        <taxon>Ascomycota</taxon>
        <taxon>Pezizomycotina</taxon>
        <taxon>Pezizomycetes</taxon>
        <taxon>Pezizales</taxon>
        <taxon>Tuberaceae</taxon>
        <taxon>Choiromyces</taxon>
    </lineage>
</organism>
<dbReference type="EMBL" id="ML120486">
    <property type="protein sequence ID" value="RPA91853.1"/>
    <property type="molecule type" value="Genomic_DNA"/>
</dbReference>
<feature type="transmembrane region" description="Helical" evidence="1">
    <location>
        <begin position="30"/>
        <end position="48"/>
    </location>
</feature>
<evidence type="ECO:0000256" key="1">
    <source>
        <dbReference type="SAM" id="Phobius"/>
    </source>
</evidence>
<sequence length="54" mass="6260">MSHETPKLPYDIALVHTGIKFIGLRVESTISFYRMILLVHLFLVQHATMTKTFN</sequence>
<proteinExistence type="predicted"/>
<accession>A0A3N4J0E2</accession>
<dbReference type="AlphaFoldDB" id="A0A3N4J0E2"/>
<keyword evidence="3" id="KW-1185">Reference proteome</keyword>
<gene>
    <name evidence="2" type="ORF">L873DRAFT_1818676</name>
</gene>
<evidence type="ECO:0000313" key="2">
    <source>
        <dbReference type="EMBL" id="RPA91853.1"/>
    </source>
</evidence>
<name>A0A3N4J0E2_9PEZI</name>
<keyword evidence="1" id="KW-0472">Membrane</keyword>
<reference evidence="2 3" key="1">
    <citation type="journal article" date="2018" name="Nat. Ecol. Evol.">
        <title>Pezizomycetes genomes reveal the molecular basis of ectomycorrhizal truffle lifestyle.</title>
        <authorList>
            <person name="Murat C."/>
            <person name="Payen T."/>
            <person name="Noel B."/>
            <person name="Kuo A."/>
            <person name="Morin E."/>
            <person name="Chen J."/>
            <person name="Kohler A."/>
            <person name="Krizsan K."/>
            <person name="Balestrini R."/>
            <person name="Da Silva C."/>
            <person name="Montanini B."/>
            <person name="Hainaut M."/>
            <person name="Levati E."/>
            <person name="Barry K.W."/>
            <person name="Belfiori B."/>
            <person name="Cichocki N."/>
            <person name="Clum A."/>
            <person name="Dockter R.B."/>
            <person name="Fauchery L."/>
            <person name="Guy J."/>
            <person name="Iotti M."/>
            <person name="Le Tacon F."/>
            <person name="Lindquist E.A."/>
            <person name="Lipzen A."/>
            <person name="Malagnac F."/>
            <person name="Mello A."/>
            <person name="Molinier V."/>
            <person name="Miyauchi S."/>
            <person name="Poulain J."/>
            <person name="Riccioni C."/>
            <person name="Rubini A."/>
            <person name="Sitrit Y."/>
            <person name="Splivallo R."/>
            <person name="Traeger S."/>
            <person name="Wang M."/>
            <person name="Zifcakova L."/>
            <person name="Wipf D."/>
            <person name="Zambonelli A."/>
            <person name="Paolocci F."/>
            <person name="Nowrousian M."/>
            <person name="Ottonello S."/>
            <person name="Baldrian P."/>
            <person name="Spatafora J.W."/>
            <person name="Henrissat B."/>
            <person name="Nagy L.G."/>
            <person name="Aury J.M."/>
            <person name="Wincker P."/>
            <person name="Grigoriev I.V."/>
            <person name="Bonfante P."/>
            <person name="Martin F.M."/>
        </authorList>
    </citation>
    <scope>NUCLEOTIDE SEQUENCE [LARGE SCALE GENOMIC DNA]</scope>
    <source>
        <strain evidence="2 3">120613-1</strain>
    </source>
</reference>
<keyword evidence="1" id="KW-0812">Transmembrane</keyword>
<dbReference type="Proteomes" id="UP000276215">
    <property type="component" value="Unassembled WGS sequence"/>
</dbReference>
<evidence type="ECO:0000313" key="3">
    <source>
        <dbReference type="Proteomes" id="UP000276215"/>
    </source>
</evidence>